<feature type="compositionally biased region" description="Basic and acidic residues" evidence="1">
    <location>
        <begin position="870"/>
        <end position="883"/>
    </location>
</feature>
<feature type="compositionally biased region" description="Pro residues" evidence="1">
    <location>
        <begin position="507"/>
        <end position="517"/>
    </location>
</feature>
<comment type="caution">
    <text evidence="2">The sequence shown here is derived from an EMBL/GenBank/DDBJ whole genome shotgun (WGS) entry which is preliminary data.</text>
</comment>
<feature type="compositionally biased region" description="Basic and acidic residues" evidence="1">
    <location>
        <begin position="94"/>
        <end position="121"/>
    </location>
</feature>
<feature type="compositionally biased region" description="Polar residues" evidence="1">
    <location>
        <begin position="295"/>
        <end position="322"/>
    </location>
</feature>
<dbReference type="OrthoDB" id="3228777at2759"/>
<keyword evidence="3" id="KW-1185">Reference proteome</keyword>
<feature type="compositionally biased region" description="Basic and acidic residues" evidence="1">
    <location>
        <begin position="282"/>
        <end position="294"/>
    </location>
</feature>
<feature type="compositionally biased region" description="Polar residues" evidence="1">
    <location>
        <begin position="1479"/>
        <end position="1492"/>
    </location>
</feature>
<evidence type="ECO:0000313" key="3">
    <source>
        <dbReference type="Proteomes" id="UP000807306"/>
    </source>
</evidence>
<feature type="compositionally biased region" description="Gly residues" evidence="1">
    <location>
        <begin position="69"/>
        <end position="81"/>
    </location>
</feature>
<feature type="region of interest" description="Disordered" evidence="1">
    <location>
        <begin position="1007"/>
        <end position="1073"/>
    </location>
</feature>
<feature type="compositionally biased region" description="Low complexity" evidence="1">
    <location>
        <begin position="542"/>
        <end position="551"/>
    </location>
</feature>
<feature type="region of interest" description="Disordered" evidence="1">
    <location>
        <begin position="542"/>
        <end position="601"/>
    </location>
</feature>
<name>A0A9P6E9S1_9AGAR</name>
<feature type="region of interest" description="Disordered" evidence="1">
    <location>
        <begin position="681"/>
        <end position="701"/>
    </location>
</feature>
<feature type="region of interest" description="Disordered" evidence="1">
    <location>
        <begin position="1902"/>
        <end position="1935"/>
    </location>
</feature>
<sequence length="1935" mass="206163">MFALGLSSKKRLGPSPRHNDEQWYIPYNGPYEAPPPPQVRKARDSWGDPIDDYAVGPVAGDSDVEVEGTGKGGNSGVGGRGDILTAEGSSSGLKDPHGAEDEDEAERKELYKRYGGGHDEFNYGSQGVFDGDGIVRGSKGKRGGKPSRGHVNLFGDGEEERERGRSLSRGRDRAFSVVSTTSSGALDPGRSSFSSSVVVYPPVFGQRQSQRRSTVSSSHPQVIPSYISLDGMSTGGVGESPMPQQGRHGRRQSSKDSTRKSLASIFTFGAKMRNGSPARSVESGKDGPREKEKQSAYTPSKWTSSQKINPSKNERSYTQGYTRQVDRPSPTRRDSNSTTSAPTPPPGATVAGPSRTYSPFAPTAPVASGVIPQGTTTTIPSANAAANTMPGNHANLRKAKNGANPDSNHNSLTTDDEDYYNSYYSMLERGPDDVAVHPYLSGVRHGHSPSQSQDVKRTKPPSRQTSTSPNAAGHPYAYQYPHQTLTSQQRLDFSDIEESSQTNPTLTPSPPPLPSSAPPLSGLAFSSKHPYSTSYTLHPYGSDSAPVSVPSRSPPPAPSNKPTFTIPSYSVTQPPNVKSSPAPHPYAIMERAPSPSNSKGVGSVGLNLGLSSLGAFGRKLRNSTSTPNLRLSKHVQVVSPTVTSVSGSSGGSSTGLGNIGSSNTFVNGNNLSPHLRQHRIPAIQTQQRPGTSTPTSTVKSKDRWLSAETWCDALLFPRPRLKVRSPPESTPSPPGDITSFSPQAPSPGSAVDVGVRLRSPSADPFAAHSMGALASSSVMGLPPTPGHGRSGRIVSPPGSPLWPDEASGSENAIAGPSNPKPREPGIASRVLAHSRSLVDLRSKAYPSVVPRGVTVEGGNGLSPKKSIKAKGKETETGKSERPKSFALDDLDLPTPVPSLAHVLAEGQQLEQDRQEWQAMATKSFGNKRARSLSRTRAKSMTRKGRATIMTKSNSTNGAFAAATSAQQSHMEYLAAQACLGNQNIAITPSVEPPKLSFLVPVTSADTSHATGTTTVVGSSRAGHSHSNSHATSVAKTITNKSSRSVGLNRTQTHSRSNSKSQSASGTHTRGDSWSKHAAVRVAKICGNPSTDFDMDYVGVDFGGSGGIGTDRFGGGYGADDDKAGLLRGNNNELENALRRDGTRVIKLADPAHIPIDKGIPVSHSLPPPIFVSTSPTQHPYHNYQRKTPSPAFSTAGSGISESKVGIAIGTPPSEEALQMATKGIAPISYSMSHPYAQGFTSYGQSNVVSSTGILSKPTTGDRHGEFAGPHPSVISPSTAALVEGGATSQAPPLSDILARHKLAPHVNLAMHPYAQGSAGGHINAEENLPARRDSYLDANGLVGQYRSDDPKPHPSKMWAQLSPGVVREVLERDLQYSPYLPAGTSEAAGEDDYIAAGVRDREPDVEPVQRRRPGPLQGWERERMMSLSIHDTAGVAEALVNASRYRLSQDPQLGPEQSEESKKTSRRPATFIKLPKLSDPNSNHTIASSRLDSSLPDASRLDDSPDQQDNLSQITSGTGSTSPQLRPLGSPNDLDSFQDLFYRPSTRQEHRTPREPALPETPSPANGSIAWDAAMRDRRTRSGLTSLARQLSEDMEALALENGRGSSFYAPSHTSSLSYSHSRSQSMGSVSHRGPIPMSRRPTDGNLQFVFEEMPSGMSPTSSMNLDVVNAVHVFHPSGALPEDVQSSRASSMIEGVDPEEEDPTALLRLGMVESLATPPILSSERRFSFNGETVMDTQEANNDENGNDDTIKAGTARIGSPLRQEYTDEPFHQRPLLLDTPLRPPMRTHNAHMSSPRTRVRVLSNSSVLHPHDAVRASYMTATSDASRMSGLSDFPAPPPISAVTPQHVSYLASYFDDEFKSRDQSSNSLYLQPPLPLPSAAATLGTDRSSFTPSFALQSGIQTPQSQHPNVEFGDNQSAAELAKTLSSPSPQP</sequence>
<feature type="region of interest" description="Disordered" evidence="1">
    <location>
        <begin position="1"/>
        <end position="415"/>
    </location>
</feature>
<feature type="compositionally biased region" description="Basic and acidic residues" evidence="1">
    <location>
        <begin position="324"/>
        <end position="335"/>
    </location>
</feature>
<feature type="compositionally biased region" description="Basic residues" evidence="1">
    <location>
        <begin position="925"/>
        <end position="945"/>
    </location>
</feature>
<feature type="compositionally biased region" description="Low complexity" evidence="1">
    <location>
        <begin position="1613"/>
        <end position="1626"/>
    </location>
</feature>
<feature type="compositionally biased region" description="Low complexity" evidence="1">
    <location>
        <begin position="1779"/>
        <end position="1788"/>
    </location>
</feature>
<feature type="compositionally biased region" description="Basic and acidic residues" evidence="1">
    <location>
        <begin position="160"/>
        <end position="174"/>
    </location>
</feature>
<dbReference type="Proteomes" id="UP000807306">
    <property type="component" value="Unassembled WGS sequence"/>
</dbReference>
<feature type="region of interest" description="Disordered" evidence="1">
    <location>
        <begin position="923"/>
        <end position="945"/>
    </location>
</feature>
<feature type="region of interest" description="Disordered" evidence="1">
    <location>
        <begin position="1779"/>
        <end position="1800"/>
    </location>
</feature>
<feature type="compositionally biased region" description="Low complexity" evidence="1">
    <location>
        <begin position="191"/>
        <end position="218"/>
    </location>
</feature>
<dbReference type="EMBL" id="MU157889">
    <property type="protein sequence ID" value="KAF9525042.1"/>
    <property type="molecule type" value="Genomic_DNA"/>
</dbReference>
<feature type="region of interest" description="Disordered" evidence="1">
    <location>
        <begin position="1613"/>
        <end position="1641"/>
    </location>
</feature>
<evidence type="ECO:0000256" key="1">
    <source>
        <dbReference type="SAM" id="MobiDB-lite"/>
    </source>
</evidence>
<feature type="compositionally biased region" description="Polar residues" evidence="1">
    <location>
        <begin position="1024"/>
        <end position="1067"/>
    </location>
</feature>
<proteinExistence type="predicted"/>
<reference evidence="2" key="1">
    <citation type="submission" date="2020-11" db="EMBL/GenBank/DDBJ databases">
        <authorList>
            <consortium name="DOE Joint Genome Institute"/>
            <person name="Ahrendt S."/>
            <person name="Riley R."/>
            <person name="Andreopoulos W."/>
            <person name="Labutti K."/>
            <person name="Pangilinan J."/>
            <person name="Ruiz-Duenas F.J."/>
            <person name="Barrasa J.M."/>
            <person name="Sanchez-Garcia M."/>
            <person name="Camarero S."/>
            <person name="Miyauchi S."/>
            <person name="Serrano A."/>
            <person name="Linde D."/>
            <person name="Babiker R."/>
            <person name="Drula E."/>
            <person name="Ayuso-Fernandez I."/>
            <person name="Pacheco R."/>
            <person name="Padilla G."/>
            <person name="Ferreira P."/>
            <person name="Barriuso J."/>
            <person name="Kellner H."/>
            <person name="Castanera R."/>
            <person name="Alfaro M."/>
            <person name="Ramirez L."/>
            <person name="Pisabarro A.G."/>
            <person name="Kuo A."/>
            <person name="Tritt A."/>
            <person name="Lipzen A."/>
            <person name="He G."/>
            <person name="Yan M."/>
            <person name="Ng V."/>
            <person name="Cullen D."/>
            <person name="Martin F."/>
            <person name="Rosso M.-N."/>
            <person name="Henrissat B."/>
            <person name="Hibbett D."/>
            <person name="Martinez A.T."/>
            <person name="Grigoriev I.V."/>
        </authorList>
    </citation>
    <scope>NUCLEOTIDE SEQUENCE</scope>
    <source>
        <strain evidence="2">CBS 506.95</strain>
    </source>
</reference>
<feature type="region of interest" description="Disordered" evidence="1">
    <location>
        <begin position="436"/>
        <end position="477"/>
    </location>
</feature>
<feature type="compositionally biased region" description="Polar residues" evidence="1">
    <location>
        <begin position="461"/>
        <end position="470"/>
    </location>
</feature>
<organism evidence="2 3">
    <name type="scientific">Crepidotus variabilis</name>
    <dbReference type="NCBI Taxonomy" id="179855"/>
    <lineage>
        <taxon>Eukaryota</taxon>
        <taxon>Fungi</taxon>
        <taxon>Dikarya</taxon>
        <taxon>Basidiomycota</taxon>
        <taxon>Agaricomycotina</taxon>
        <taxon>Agaricomycetes</taxon>
        <taxon>Agaricomycetidae</taxon>
        <taxon>Agaricales</taxon>
        <taxon>Agaricineae</taxon>
        <taxon>Crepidotaceae</taxon>
        <taxon>Crepidotus</taxon>
    </lineage>
</organism>
<feature type="compositionally biased region" description="Polar residues" evidence="1">
    <location>
        <begin position="1007"/>
        <end position="1017"/>
    </location>
</feature>
<feature type="region of interest" description="Disordered" evidence="1">
    <location>
        <begin position="721"/>
        <end position="754"/>
    </location>
</feature>
<feature type="region of interest" description="Disordered" evidence="1">
    <location>
        <begin position="851"/>
        <end position="891"/>
    </location>
</feature>
<gene>
    <name evidence="2" type="ORF">CPB83DRAFT_819143</name>
</gene>
<feature type="region of interest" description="Disordered" evidence="1">
    <location>
        <begin position="496"/>
        <end position="525"/>
    </location>
</feature>
<protein>
    <submittedName>
        <fullName evidence="2">Uncharacterized protein</fullName>
    </submittedName>
</protein>
<feature type="compositionally biased region" description="Polar residues" evidence="1">
    <location>
        <begin position="683"/>
        <end position="698"/>
    </location>
</feature>
<feature type="region of interest" description="Disordered" evidence="1">
    <location>
        <begin position="780"/>
        <end position="825"/>
    </location>
</feature>
<feature type="compositionally biased region" description="Polar residues" evidence="1">
    <location>
        <begin position="1507"/>
        <end position="1524"/>
    </location>
</feature>
<feature type="compositionally biased region" description="Polar residues" evidence="1">
    <location>
        <begin position="560"/>
        <end position="579"/>
    </location>
</feature>
<evidence type="ECO:0000313" key="2">
    <source>
        <dbReference type="EMBL" id="KAF9525042.1"/>
    </source>
</evidence>
<feature type="compositionally biased region" description="Polar residues" evidence="1">
    <location>
        <begin position="404"/>
        <end position="413"/>
    </location>
</feature>
<feature type="region of interest" description="Disordered" evidence="1">
    <location>
        <begin position="1446"/>
        <end position="1570"/>
    </location>
</feature>
<feature type="compositionally biased region" description="Basic residues" evidence="1">
    <location>
        <begin position="138"/>
        <end position="148"/>
    </location>
</feature>
<accession>A0A9P6E9S1</accession>
<feature type="compositionally biased region" description="Polar residues" evidence="1">
    <location>
        <begin position="373"/>
        <end position="390"/>
    </location>
</feature>